<evidence type="ECO:0000313" key="2">
    <source>
        <dbReference type="EMBL" id="GMN64899.1"/>
    </source>
</evidence>
<protein>
    <submittedName>
        <fullName evidence="2">Uncharacterized protein</fullName>
    </submittedName>
</protein>
<reference evidence="2" key="1">
    <citation type="submission" date="2023-07" db="EMBL/GenBank/DDBJ databases">
        <title>draft genome sequence of fig (Ficus carica).</title>
        <authorList>
            <person name="Takahashi T."/>
            <person name="Nishimura K."/>
        </authorList>
    </citation>
    <scope>NUCLEOTIDE SEQUENCE</scope>
</reference>
<organism evidence="2 3">
    <name type="scientific">Ficus carica</name>
    <name type="common">Common fig</name>
    <dbReference type="NCBI Taxonomy" id="3494"/>
    <lineage>
        <taxon>Eukaryota</taxon>
        <taxon>Viridiplantae</taxon>
        <taxon>Streptophyta</taxon>
        <taxon>Embryophyta</taxon>
        <taxon>Tracheophyta</taxon>
        <taxon>Spermatophyta</taxon>
        <taxon>Magnoliopsida</taxon>
        <taxon>eudicotyledons</taxon>
        <taxon>Gunneridae</taxon>
        <taxon>Pentapetalae</taxon>
        <taxon>rosids</taxon>
        <taxon>fabids</taxon>
        <taxon>Rosales</taxon>
        <taxon>Moraceae</taxon>
        <taxon>Ficeae</taxon>
        <taxon>Ficus</taxon>
    </lineage>
</organism>
<dbReference type="EMBL" id="BTGU01000199">
    <property type="protein sequence ID" value="GMN64899.1"/>
    <property type="molecule type" value="Genomic_DNA"/>
</dbReference>
<keyword evidence="3" id="KW-1185">Reference proteome</keyword>
<feature type="region of interest" description="Disordered" evidence="1">
    <location>
        <begin position="1"/>
        <end position="68"/>
    </location>
</feature>
<proteinExistence type="predicted"/>
<name>A0AA88DZG4_FICCA</name>
<dbReference type="AlphaFoldDB" id="A0AA88DZG4"/>
<accession>A0AA88DZG4</accession>
<evidence type="ECO:0000256" key="1">
    <source>
        <dbReference type="SAM" id="MobiDB-lite"/>
    </source>
</evidence>
<sequence length="68" mass="7658">MHCKAITFRNGRQIEQPVQQPAKEVEPSSIQSQPGTQSETEADQNAVAERNATSKLQQSYKRADQEEE</sequence>
<gene>
    <name evidence="2" type="ORF">TIFTF001_033968</name>
</gene>
<evidence type="ECO:0000313" key="3">
    <source>
        <dbReference type="Proteomes" id="UP001187192"/>
    </source>
</evidence>
<dbReference type="Proteomes" id="UP001187192">
    <property type="component" value="Unassembled WGS sequence"/>
</dbReference>
<comment type="caution">
    <text evidence="2">The sequence shown here is derived from an EMBL/GenBank/DDBJ whole genome shotgun (WGS) entry which is preliminary data.</text>
</comment>
<feature type="compositionally biased region" description="Polar residues" evidence="1">
    <location>
        <begin position="51"/>
        <end position="60"/>
    </location>
</feature>
<feature type="compositionally biased region" description="Polar residues" evidence="1">
    <location>
        <begin position="28"/>
        <end position="39"/>
    </location>
</feature>